<protein>
    <submittedName>
        <fullName evidence="1">Uncharacterized protein</fullName>
    </submittedName>
</protein>
<dbReference type="VEuPathDB" id="VectorBase:ACUA011740"/>
<evidence type="ECO:0000313" key="1">
    <source>
        <dbReference type="EnsemblMetazoa" id="ACUA011740-PA"/>
    </source>
</evidence>
<name>A0A182M806_9DIPT</name>
<proteinExistence type="predicted"/>
<reference evidence="1" key="2">
    <citation type="submission" date="2020-05" db="UniProtKB">
        <authorList>
            <consortium name="EnsemblMetazoa"/>
        </authorList>
    </citation>
    <scope>IDENTIFICATION</scope>
    <source>
        <strain evidence="1">A-37</strain>
    </source>
</reference>
<keyword evidence="2" id="KW-1185">Reference proteome</keyword>
<dbReference type="EMBL" id="AXCM01008663">
    <property type="status" value="NOT_ANNOTATED_CDS"/>
    <property type="molecule type" value="Genomic_DNA"/>
</dbReference>
<organism evidence="1 2">
    <name type="scientific">Anopheles culicifacies</name>
    <dbReference type="NCBI Taxonomy" id="139723"/>
    <lineage>
        <taxon>Eukaryota</taxon>
        <taxon>Metazoa</taxon>
        <taxon>Ecdysozoa</taxon>
        <taxon>Arthropoda</taxon>
        <taxon>Hexapoda</taxon>
        <taxon>Insecta</taxon>
        <taxon>Pterygota</taxon>
        <taxon>Neoptera</taxon>
        <taxon>Endopterygota</taxon>
        <taxon>Diptera</taxon>
        <taxon>Nematocera</taxon>
        <taxon>Culicoidea</taxon>
        <taxon>Culicidae</taxon>
        <taxon>Anophelinae</taxon>
        <taxon>Anopheles</taxon>
        <taxon>culicifacies species complex</taxon>
    </lineage>
</organism>
<accession>A0A182M806</accession>
<sequence>MSVEMKKGLPGASWCTYLRDHILGTVLELVVRILEPVRSVLVLVLEVHSALVLELEVRSALVLEQVPEQSSVLELEPEQSTVLELEQEQSSVLELVLGQSSVLELVLGQSSVLELVLEQSSVLEQELEQSSVLEQERRSALGLVQGKTRPQLRDTLLVAVVDDDNATLDVFRDRTETDHHPAGCWSFCYQPATGHCPNNSCQAAMRYTITPPALR</sequence>
<dbReference type="AlphaFoldDB" id="A0A182M806"/>
<dbReference type="Proteomes" id="UP000075883">
    <property type="component" value="Unassembled WGS sequence"/>
</dbReference>
<dbReference type="EnsemblMetazoa" id="ACUA011740-RA">
    <property type="protein sequence ID" value="ACUA011740-PA"/>
    <property type="gene ID" value="ACUA011740"/>
</dbReference>
<evidence type="ECO:0000313" key="2">
    <source>
        <dbReference type="Proteomes" id="UP000075883"/>
    </source>
</evidence>
<reference evidence="2" key="1">
    <citation type="submission" date="2013-09" db="EMBL/GenBank/DDBJ databases">
        <title>The Genome Sequence of Anopheles culicifacies species A.</title>
        <authorList>
            <consortium name="The Broad Institute Genomics Platform"/>
            <person name="Neafsey D.E."/>
            <person name="Besansky N."/>
            <person name="Howell P."/>
            <person name="Walton C."/>
            <person name="Young S.K."/>
            <person name="Zeng Q."/>
            <person name="Gargeya S."/>
            <person name="Fitzgerald M."/>
            <person name="Haas B."/>
            <person name="Abouelleil A."/>
            <person name="Allen A.W."/>
            <person name="Alvarado L."/>
            <person name="Arachchi H.M."/>
            <person name="Berlin A.M."/>
            <person name="Chapman S.B."/>
            <person name="Gainer-Dewar J."/>
            <person name="Goldberg J."/>
            <person name="Griggs A."/>
            <person name="Gujja S."/>
            <person name="Hansen M."/>
            <person name="Howarth C."/>
            <person name="Imamovic A."/>
            <person name="Ireland A."/>
            <person name="Larimer J."/>
            <person name="McCowan C."/>
            <person name="Murphy C."/>
            <person name="Pearson M."/>
            <person name="Poon T.W."/>
            <person name="Priest M."/>
            <person name="Roberts A."/>
            <person name="Saif S."/>
            <person name="Shea T."/>
            <person name="Sisk P."/>
            <person name="Sykes S."/>
            <person name="Wortman J."/>
            <person name="Nusbaum C."/>
            <person name="Birren B."/>
        </authorList>
    </citation>
    <scope>NUCLEOTIDE SEQUENCE [LARGE SCALE GENOMIC DNA]</scope>
    <source>
        <strain evidence="2">A-37</strain>
    </source>
</reference>